<evidence type="ECO:0000313" key="4">
    <source>
        <dbReference type="Proteomes" id="UP001178354"/>
    </source>
</evidence>
<dbReference type="RefSeq" id="WP_305171038.1">
    <property type="nucleotide sequence ID" value="NZ_JAUUUU010000006.1"/>
</dbReference>
<accession>A0AAW8B6V6</accession>
<dbReference type="EMBL" id="JAUUUU010000006">
    <property type="protein sequence ID" value="MDP1521378.1"/>
    <property type="molecule type" value="Genomic_DNA"/>
</dbReference>
<keyword evidence="2" id="KW-0472">Membrane</keyword>
<comment type="caution">
    <text evidence="3">The sequence shown here is derived from an EMBL/GenBank/DDBJ whole genome shotgun (WGS) entry which is preliminary data.</text>
</comment>
<evidence type="ECO:0000313" key="3">
    <source>
        <dbReference type="EMBL" id="MDP1521378.1"/>
    </source>
</evidence>
<feature type="compositionally biased region" description="Basic and acidic residues" evidence="1">
    <location>
        <begin position="112"/>
        <end position="129"/>
    </location>
</feature>
<name>A0AAW8B6V6_9GAMM</name>
<reference evidence="3" key="1">
    <citation type="journal article" date="2010" name="Int. J. Syst. Evol. Microbiol.">
        <title>Porticoccus litoralis gen. nov., sp. nov., a gammaproteobacterium isolated from the Yellow Sea.</title>
        <authorList>
            <person name="Oh H.M."/>
            <person name="Kim H."/>
            <person name="Kim K.M."/>
            <person name="Min G.S."/>
            <person name="Cho J.C."/>
        </authorList>
    </citation>
    <scope>NUCLEOTIDE SEQUENCE</scope>
    <source>
        <strain evidence="3">DSM 25064</strain>
    </source>
</reference>
<keyword evidence="4" id="KW-1185">Reference proteome</keyword>
<sequence>MQRIQAYLVGALLMFGSATWAAIFAQNITSVLLLMAVPSMLCGYVYATALPQYVWGMLLGICVYMMAEYLMYGPVYKVTGLIYGIGYVIAIGFAFTGYAVYRWKCNRQQAGQKKEMKPETRDQKWAEAQ</sequence>
<reference evidence="3" key="2">
    <citation type="submission" date="2023-08" db="EMBL/GenBank/DDBJ databases">
        <authorList>
            <person name="Luo J."/>
        </authorList>
    </citation>
    <scope>NUCLEOTIDE SEQUENCE</scope>
    <source>
        <strain evidence="3">DSM 25064</strain>
    </source>
</reference>
<dbReference type="AlphaFoldDB" id="A0AAW8B6V6"/>
<feature type="transmembrane region" description="Helical" evidence="2">
    <location>
        <begin position="81"/>
        <end position="101"/>
    </location>
</feature>
<feature type="transmembrane region" description="Helical" evidence="2">
    <location>
        <begin position="31"/>
        <end position="47"/>
    </location>
</feature>
<organism evidence="3 4">
    <name type="scientific">Porticoccus litoralis</name>
    <dbReference type="NCBI Taxonomy" id="434086"/>
    <lineage>
        <taxon>Bacteria</taxon>
        <taxon>Pseudomonadati</taxon>
        <taxon>Pseudomonadota</taxon>
        <taxon>Gammaproteobacteria</taxon>
        <taxon>Cellvibrionales</taxon>
        <taxon>Porticoccaceae</taxon>
        <taxon>Porticoccus</taxon>
    </lineage>
</organism>
<evidence type="ECO:0000256" key="2">
    <source>
        <dbReference type="SAM" id="Phobius"/>
    </source>
</evidence>
<evidence type="ECO:0008006" key="5">
    <source>
        <dbReference type="Google" id="ProtNLM"/>
    </source>
</evidence>
<gene>
    <name evidence="3" type="ORF">Q8A57_10385</name>
</gene>
<evidence type="ECO:0000256" key="1">
    <source>
        <dbReference type="SAM" id="MobiDB-lite"/>
    </source>
</evidence>
<keyword evidence="2" id="KW-1133">Transmembrane helix</keyword>
<feature type="transmembrane region" description="Helical" evidence="2">
    <location>
        <begin position="54"/>
        <end position="75"/>
    </location>
</feature>
<feature type="region of interest" description="Disordered" evidence="1">
    <location>
        <begin position="109"/>
        <end position="129"/>
    </location>
</feature>
<proteinExistence type="predicted"/>
<protein>
    <recommendedName>
        <fullName evidence="5">DUF2069 domain-containing protein</fullName>
    </recommendedName>
</protein>
<dbReference type="Proteomes" id="UP001178354">
    <property type="component" value="Unassembled WGS sequence"/>
</dbReference>
<keyword evidence="2" id="KW-0812">Transmembrane</keyword>